<reference evidence="3 4" key="1">
    <citation type="submission" date="2017-07" db="EMBL/GenBank/DDBJ databases">
        <title>Genome Sequence of Sulfitobacter pseudonitzschiae Strain SMR1 Isolated from a culture of the Diatom Skeletonema marinoi.</title>
        <authorList>
            <person name="Topel M."/>
            <person name="Pinder M.I.M."/>
            <person name="Johansson O.N."/>
            <person name="Kourtchenko O."/>
            <person name="Godhe A."/>
            <person name="Clarke A.K."/>
        </authorList>
    </citation>
    <scope>NUCLEOTIDE SEQUENCE [LARGE SCALE GENOMIC DNA]</scope>
    <source>
        <strain evidence="3 4">SMR1</strain>
    </source>
</reference>
<dbReference type="KEGG" id="spse:SULPSESMR1_02540"/>
<keyword evidence="1" id="KW-0812">Transmembrane</keyword>
<dbReference type="Pfam" id="PF07811">
    <property type="entry name" value="TadE"/>
    <property type="match status" value="1"/>
</dbReference>
<name>A0A221K3C5_9RHOB</name>
<gene>
    <name evidence="3" type="ORF">SULPSESMR1_02540</name>
</gene>
<protein>
    <submittedName>
        <fullName evidence="3">Pilus biosynthesis protein TadE</fullName>
    </submittedName>
</protein>
<dbReference type="STRING" id="1402135.SAMN05444149_103323"/>
<evidence type="ECO:0000313" key="4">
    <source>
        <dbReference type="Proteomes" id="UP000199754"/>
    </source>
</evidence>
<dbReference type="OrthoDB" id="7907064at2"/>
<dbReference type="EMBL" id="CP022415">
    <property type="protein sequence ID" value="ASM73337.1"/>
    <property type="molecule type" value="Genomic_DNA"/>
</dbReference>
<feature type="domain" description="TadE-like" evidence="2">
    <location>
        <begin position="18"/>
        <end position="52"/>
    </location>
</feature>
<evidence type="ECO:0000259" key="2">
    <source>
        <dbReference type="Pfam" id="PF07811"/>
    </source>
</evidence>
<proteinExistence type="predicted"/>
<accession>A0A221K3C5</accession>
<keyword evidence="4" id="KW-1185">Reference proteome</keyword>
<keyword evidence="1" id="KW-1133">Transmembrane helix</keyword>
<evidence type="ECO:0000256" key="1">
    <source>
        <dbReference type="SAM" id="Phobius"/>
    </source>
</evidence>
<dbReference type="AlphaFoldDB" id="A0A221K3C5"/>
<evidence type="ECO:0000313" key="3">
    <source>
        <dbReference type="EMBL" id="ASM73337.1"/>
    </source>
</evidence>
<feature type="transmembrane region" description="Helical" evidence="1">
    <location>
        <begin position="21"/>
        <end position="44"/>
    </location>
</feature>
<dbReference type="Proteomes" id="UP000199754">
    <property type="component" value="Chromosome"/>
</dbReference>
<keyword evidence="1" id="KW-0472">Membrane</keyword>
<sequence>MMRVMKKGLRKFRKDESGFMVVEFALAIPLIFTMFMTSVELGIYTTRQMFLDRGMEMTIRLVRLNTARQYTHNELKDMICEFSGFLPDCNTRLRLEMNEVNMRAFTGFQGTADCVDTSEPITPLRTFSRGSDHSVMLMRGCYMFDPVFRLTGLGEGFTKNGAGHAKMVSVAAFVQEPR</sequence>
<organism evidence="3 4">
    <name type="scientific">Pseudosulfitobacter pseudonitzschiae</name>
    <dbReference type="NCBI Taxonomy" id="1402135"/>
    <lineage>
        <taxon>Bacteria</taxon>
        <taxon>Pseudomonadati</taxon>
        <taxon>Pseudomonadota</taxon>
        <taxon>Alphaproteobacteria</taxon>
        <taxon>Rhodobacterales</taxon>
        <taxon>Roseobacteraceae</taxon>
        <taxon>Pseudosulfitobacter</taxon>
    </lineage>
</organism>
<dbReference type="InterPro" id="IPR012495">
    <property type="entry name" value="TadE-like_dom"/>
</dbReference>
<dbReference type="RefSeq" id="WP_114284838.1">
    <property type="nucleotide sequence ID" value="NZ_CP022415.1"/>
</dbReference>